<proteinExistence type="inferred from homology"/>
<dbReference type="PANTHER" id="PTHR30006:SF3">
    <property type="entry name" value="THIAMINE-BINDING PERIPLASMIC PROTEIN"/>
    <property type="match status" value="1"/>
</dbReference>
<accession>A0A918S9U3</accession>
<dbReference type="GO" id="GO:0030975">
    <property type="term" value="F:thiamine binding"/>
    <property type="evidence" value="ECO:0007669"/>
    <property type="project" value="InterPro"/>
</dbReference>
<dbReference type="InterPro" id="IPR005948">
    <property type="entry name" value="ThiB-like"/>
</dbReference>
<dbReference type="AlphaFoldDB" id="A0A918S9U3"/>
<evidence type="ECO:0000256" key="3">
    <source>
        <dbReference type="ARBA" id="ARBA00019815"/>
    </source>
</evidence>
<dbReference type="NCBIfam" id="TIGR01254">
    <property type="entry name" value="sfuA"/>
    <property type="match status" value="1"/>
</dbReference>
<name>A0A918S9U3_9HYPH</name>
<keyword evidence="6" id="KW-0574">Periplasm</keyword>
<evidence type="ECO:0000313" key="9">
    <source>
        <dbReference type="Proteomes" id="UP000646579"/>
    </source>
</evidence>
<dbReference type="PANTHER" id="PTHR30006">
    <property type="entry name" value="THIAMINE-BINDING PERIPLASMIC PROTEIN-RELATED"/>
    <property type="match status" value="1"/>
</dbReference>
<dbReference type="EMBL" id="BMZE01000002">
    <property type="protein sequence ID" value="GHA28058.1"/>
    <property type="molecule type" value="Genomic_DNA"/>
</dbReference>
<evidence type="ECO:0000256" key="2">
    <source>
        <dbReference type="ARBA" id="ARBA00008520"/>
    </source>
</evidence>
<keyword evidence="4" id="KW-0813">Transport</keyword>
<evidence type="ECO:0000313" key="8">
    <source>
        <dbReference type="EMBL" id="GHA28058.1"/>
    </source>
</evidence>
<comment type="similarity">
    <text evidence="2">Belongs to the bacterial solute-binding protein 1 family.</text>
</comment>
<evidence type="ECO:0000256" key="7">
    <source>
        <dbReference type="SAM" id="MobiDB-lite"/>
    </source>
</evidence>
<evidence type="ECO:0000256" key="6">
    <source>
        <dbReference type="ARBA" id="ARBA00022764"/>
    </source>
</evidence>
<dbReference type="InterPro" id="IPR006059">
    <property type="entry name" value="SBP"/>
</dbReference>
<reference evidence="8" key="1">
    <citation type="journal article" date="2014" name="Int. J. Syst. Evol. Microbiol.">
        <title>Complete genome sequence of Corynebacterium casei LMG S-19264T (=DSM 44701T), isolated from a smear-ripened cheese.</title>
        <authorList>
            <consortium name="US DOE Joint Genome Institute (JGI-PGF)"/>
            <person name="Walter F."/>
            <person name="Albersmeier A."/>
            <person name="Kalinowski J."/>
            <person name="Ruckert C."/>
        </authorList>
    </citation>
    <scope>NUCLEOTIDE SEQUENCE</scope>
    <source>
        <strain evidence="8">KCTC 32437</strain>
    </source>
</reference>
<sequence length="364" mass="39573">MARAPALTTGLHPRFHDRNPGPDGPRERDDPMIKSIPLALAVLAGAATAATAQETPNLTIYTYDAFAADWGPGPQLKEGFEAQCDCIVEFIAADSSIGALRRVQLEGDTTDADLIVGLDTAIAGEARQTGLFAEHQLDLDGLSLPETWTDPTFVPFDYSHFAFVYDEDVVSEPPQSFEELIDRPESFKIAIQDPRSATPGLGLVLWIKAAYGDDAAEIWEGLAPHVLTVTSDWSESYALFLDGEADMVLSYTTSPAYHVFDEDDHSIHAAMFEEGHLAQIEVAGVLESSPNKALAREFLDYLASPGAQAVIPTTNWMFPVVDLESELDPSFSDLQQPSSTLSIAGEEITANRDAWIDEMLNALN</sequence>
<organism evidence="8 9">
    <name type="scientific">Devosia pacifica</name>
    <dbReference type="NCBI Taxonomy" id="1335967"/>
    <lineage>
        <taxon>Bacteria</taxon>
        <taxon>Pseudomonadati</taxon>
        <taxon>Pseudomonadota</taxon>
        <taxon>Alphaproteobacteria</taxon>
        <taxon>Hyphomicrobiales</taxon>
        <taxon>Devosiaceae</taxon>
        <taxon>Devosia</taxon>
    </lineage>
</organism>
<feature type="region of interest" description="Disordered" evidence="7">
    <location>
        <begin position="1"/>
        <end position="31"/>
    </location>
</feature>
<feature type="compositionally biased region" description="Basic and acidic residues" evidence="7">
    <location>
        <begin position="14"/>
        <end position="31"/>
    </location>
</feature>
<dbReference type="CDD" id="cd13545">
    <property type="entry name" value="PBP2_TbpA"/>
    <property type="match status" value="1"/>
</dbReference>
<dbReference type="NCBIfam" id="TIGR01276">
    <property type="entry name" value="thiB"/>
    <property type="match status" value="1"/>
</dbReference>
<dbReference type="InterPro" id="IPR006061">
    <property type="entry name" value="SBP_1_CS"/>
</dbReference>
<dbReference type="Gene3D" id="3.40.190.10">
    <property type="entry name" value="Periplasmic binding protein-like II"/>
    <property type="match status" value="2"/>
</dbReference>
<comment type="caution">
    <text evidence="8">The sequence shown here is derived from an EMBL/GenBank/DDBJ whole genome shotgun (WGS) entry which is preliminary data.</text>
</comment>
<dbReference type="GO" id="GO:0055085">
    <property type="term" value="P:transmembrane transport"/>
    <property type="evidence" value="ECO:0007669"/>
    <property type="project" value="InterPro"/>
</dbReference>
<keyword evidence="9" id="KW-1185">Reference proteome</keyword>
<protein>
    <recommendedName>
        <fullName evidence="3">Thiamine-binding periplasmic protein</fullName>
    </recommendedName>
</protein>
<gene>
    <name evidence="8" type="primary">tbpA</name>
    <name evidence="8" type="ORF">GCM10007989_25040</name>
</gene>
<keyword evidence="5" id="KW-0732">Signal</keyword>
<dbReference type="Proteomes" id="UP000646579">
    <property type="component" value="Unassembled WGS sequence"/>
</dbReference>
<dbReference type="InterPro" id="IPR005967">
    <property type="entry name" value="ThiB"/>
</dbReference>
<evidence type="ECO:0000256" key="1">
    <source>
        <dbReference type="ARBA" id="ARBA00004418"/>
    </source>
</evidence>
<dbReference type="GO" id="GO:0015888">
    <property type="term" value="P:thiamine transport"/>
    <property type="evidence" value="ECO:0007669"/>
    <property type="project" value="InterPro"/>
</dbReference>
<reference evidence="8" key="2">
    <citation type="submission" date="2020-09" db="EMBL/GenBank/DDBJ databases">
        <authorList>
            <person name="Sun Q."/>
            <person name="Kim S."/>
        </authorList>
    </citation>
    <scope>NUCLEOTIDE SEQUENCE</scope>
    <source>
        <strain evidence="8">KCTC 32437</strain>
    </source>
</reference>
<dbReference type="PROSITE" id="PS01037">
    <property type="entry name" value="SBP_BACTERIAL_1"/>
    <property type="match status" value="1"/>
</dbReference>
<comment type="subcellular location">
    <subcellularLocation>
        <location evidence="1">Periplasm</location>
    </subcellularLocation>
</comment>
<evidence type="ECO:0000256" key="5">
    <source>
        <dbReference type="ARBA" id="ARBA00022729"/>
    </source>
</evidence>
<dbReference type="GO" id="GO:0030976">
    <property type="term" value="F:thiamine pyrophosphate binding"/>
    <property type="evidence" value="ECO:0007669"/>
    <property type="project" value="TreeGrafter"/>
</dbReference>
<dbReference type="Pfam" id="PF01547">
    <property type="entry name" value="SBP_bac_1"/>
    <property type="match status" value="1"/>
</dbReference>
<dbReference type="GO" id="GO:0030288">
    <property type="term" value="C:outer membrane-bounded periplasmic space"/>
    <property type="evidence" value="ECO:0007669"/>
    <property type="project" value="InterPro"/>
</dbReference>
<evidence type="ECO:0000256" key="4">
    <source>
        <dbReference type="ARBA" id="ARBA00022448"/>
    </source>
</evidence>
<dbReference type="SUPFAM" id="SSF53850">
    <property type="entry name" value="Periplasmic binding protein-like II"/>
    <property type="match status" value="1"/>
</dbReference>